<accession>A0A1H0HWK5</accession>
<organism evidence="1 2">
    <name type="scientific">Nakamurella panacisegetis</name>
    <dbReference type="NCBI Taxonomy" id="1090615"/>
    <lineage>
        <taxon>Bacteria</taxon>
        <taxon>Bacillati</taxon>
        <taxon>Actinomycetota</taxon>
        <taxon>Actinomycetes</taxon>
        <taxon>Nakamurellales</taxon>
        <taxon>Nakamurellaceae</taxon>
        <taxon>Nakamurella</taxon>
    </lineage>
</organism>
<keyword evidence="2" id="KW-1185">Reference proteome</keyword>
<reference evidence="1 2" key="1">
    <citation type="submission" date="2016-10" db="EMBL/GenBank/DDBJ databases">
        <authorList>
            <person name="de Groot N.N."/>
        </authorList>
    </citation>
    <scope>NUCLEOTIDE SEQUENCE [LARGE SCALE GENOMIC DNA]</scope>
    <source>
        <strain evidence="2">P4-7,KCTC 19426,CECT 7604</strain>
    </source>
</reference>
<dbReference type="AlphaFoldDB" id="A0A1H0HWK5"/>
<dbReference type="Proteomes" id="UP000198741">
    <property type="component" value="Chromosome I"/>
</dbReference>
<evidence type="ECO:0000313" key="1">
    <source>
        <dbReference type="EMBL" id="SDO23300.1"/>
    </source>
</evidence>
<dbReference type="SUPFAM" id="SSF160104">
    <property type="entry name" value="Acetoacetate decarboxylase-like"/>
    <property type="match status" value="1"/>
</dbReference>
<dbReference type="STRING" id="1090615.SAMN04515671_0237"/>
<evidence type="ECO:0008006" key="3">
    <source>
        <dbReference type="Google" id="ProtNLM"/>
    </source>
</evidence>
<name>A0A1H0HWK5_9ACTN</name>
<dbReference type="OrthoDB" id="150993at2"/>
<dbReference type="PANTHER" id="PTHR39186:SF1">
    <property type="entry name" value="DUF2071 DOMAIN-CONTAINING PROTEIN"/>
    <property type="match status" value="1"/>
</dbReference>
<dbReference type="Pfam" id="PF09844">
    <property type="entry name" value="DUF2071"/>
    <property type="match status" value="1"/>
</dbReference>
<dbReference type="PANTHER" id="PTHR39186">
    <property type="entry name" value="DUF2071 FAMILY PROTEIN"/>
    <property type="match status" value="1"/>
</dbReference>
<sequence>MAVTESAPPLSGPRLSAQRWANLTFLHWPVEPAAVQEFLPAGVRPDVIDGLSYVGLVPFQMRGAGPGGRLPVPYFGDFAETNVRLYSVDDEGRSGIVFRTLEASRLSTVLLARWSLGLPYTWSAMRVTHTADLWRYRSARRWPRVAPHPLRNLVTVRVGDPVRPTPLETWLTSRWGLHTRLAGRTVWVPNEHGPWPLRSAEIVDLDDDLVAGVGVPVAGDMLRPLFSPGVRTTFGWPQRVR</sequence>
<evidence type="ECO:0000313" key="2">
    <source>
        <dbReference type="Proteomes" id="UP000198741"/>
    </source>
</evidence>
<dbReference type="InterPro" id="IPR018644">
    <property type="entry name" value="DUF2071"/>
</dbReference>
<proteinExistence type="predicted"/>
<dbReference type="EMBL" id="LT629710">
    <property type="protein sequence ID" value="SDO23300.1"/>
    <property type="molecule type" value="Genomic_DNA"/>
</dbReference>
<protein>
    <recommendedName>
        <fullName evidence="3">DUF2071 domain-containing protein</fullName>
    </recommendedName>
</protein>
<gene>
    <name evidence="1" type="ORF">SAMN04515671_0237</name>
</gene>
<dbReference type="InterPro" id="IPR023375">
    <property type="entry name" value="ADC_dom_sf"/>
</dbReference>